<accession>A0A080MB50</accession>
<proteinExistence type="predicted"/>
<organism evidence="1 2">
    <name type="scientific">Candidatus Accumulibacter phosphatis</name>
    <dbReference type="NCBI Taxonomy" id="327160"/>
    <lineage>
        <taxon>Bacteria</taxon>
        <taxon>Pseudomonadati</taxon>
        <taxon>Pseudomonadota</taxon>
        <taxon>Betaproteobacteria</taxon>
        <taxon>Candidatus Accumulibacter</taxon>
    </lineage>
</organism>
<gene>
    <name evidence="1" type="ORF">AW09_000337</name>
</gene>
<name>A0A080MB50_9PROT</name>
<evidence type="ECO:0000313" key="1">
    <source>
        <dbReference type="EMBL" id="KFB74374.1"/>
    </source>
</evidence>
<dbReference type="AlphaFoldDB" id="A0A080MB50"/>
<reference evidence="1 2" key="1">
    <citation type="submission" date="2014-02" db="EMBL/GenBank/DDBJ databases">
        <title>Expanding our view of genomic diversity in Candidatus Accumulibacter clades.</title>
        <authorList>
            <person name="Skennerton C.T."/>
            <person name="Barr J.J."/>
            <person name="Slater F.R."/>
            <person name="Bond P.L."/>
            <person name="Tyson G.W."/>
        </authorList>
    </citation>
    <scope>NUCLEOTIDE SEQUENCE [LARGE SCALE GENOMIC DNA]</scope>
    <source>
        <strain evidence="2">BA-91</strain>
    </source>
</reference>
<dbReference type="EMBL" id="JDVG02000050">
    <property type="protein sequence ID" value="KFB74374.1"/>
    <property type="molecule type" value="Genomic_DNA"/>
</dbReference>
<sequence>MTQKEIIRRTSDCRVKLAPSVLERLDRVADRFGMPSATYAAFAIADHLDRYEANQRLARMAVMDVARNSGMNMTDEHLERVFGPLLERVVKELALSPGALDREPADEAGK</sequence>
<dbReference type="Proteomes" id="UP000020077">
    <property type="component" value="Unassembled WGS sequence"/>
</dbReference>
<evidence type="ECO:0000313" key="2">
    <source>
        <dbReference type="Proteomes" id="UP000020077"/>
    </source>
</evidence>
<protein>
    <submittedName>
        <fullName evidence="1">Uncharacterized protein</fullName>
    </submittedName>
</protein>
<comment type="caution">
    <text evidence="1">The sequence shown here is derived from an EMBL/GenBank/DDBJ whole genome shotgun (WGS) entry which is preliminary data.</text>
</comment>